<name>A0A5C7FF47_9BACI</name>
<dbReference type="NCBIfam" id="TIGR03164">
    <property type="entry name" value="UHCUDC"/>
    <property type="match status" value="1"/>
</dbReference>
<dbReference type="GO" id="GO:0051997">
    <property type="term" value="F:2-oxo-4-hydroxy-4-carboxy-5-ureidoimidazoline decarboxylase activity"/>
    <property type="evidence" value="ECO:0007669"/>
    <property type="project" value="UniProtKB-EC"/>
</dbReference>
<dbReference type="Proteomes" id="UP000321816">
    <property type="component" value="Chromosome"/>
</dbReference>
<dbReference type="GO" id="GO:0000255">
    <property type="term" value="P:allantoin metabolic process"/>
    <property type="evidence" value="ECO:0007669"/>
    <property type="project" value="InterPro"/>
</dbReference>
<accession>A0A5C7FF47</accession>
<evidence type="ECO:0000313" key="8">
    <source>
        <dbReference type="EMBL" id="WWD80323.1"/>
    </source>
</evidence>
<organism evidence="8 9">
    <name type="scientific">Alkalicoccus halolimnae</name>
    <dbReference type="NCBI Taxonomy" id="1667239"/>
    <lineage>
        <taxon>Bacteria</taxon>
        <taxon>Bacillati</taxon>
        <taxon>Bacillota</taxon>
        <taxon>Bacilli</taxon>
        <taxon>Bacillales</taxon>
        <taxon>Bacillaceae</taxon>
        <taxon>Alkalicoccus</taxon>
    </lineage>
</organism>
<dbReference type="GO" id="GO:0019628">
    <property type="term" value="P:urate catabolic process"/>
    <property type="evidence" value="ECO:0007669"/>
    <property type="project" value="UniProtKB-UniPathway"/>
</dbReference>
<feature type="domain" description="Oxo-4-hydroxy-4-carboxy-5-ureidoimidazoline decarboxylase" evidence="7">
    <location>
        <begin position="8"/>
        <end position="160"/>
    </location>
</feature>
<evidence type="ECO:0000313" key="9">
    <source>
        <dbReference type="Proteomes" id="UP000321816"/>
    </source>
</evidence>
<dbReference type="Pfam" id="PF09349">
    <property type="entry name" value="OHCU_decarbox"/>
    <property type="match status" value="1"/>
</dbReference>
<keyword evidence="4" id="KW-0659">Purine metabolism</keyword>
<keyword evidence="5" id="KW-0210">Decarboxylase</keyword>
<evidence type="ECO:0000256" key="1">
    <source>
        <dbReference type="ARBA" id="ARBA00001163"/>
    </source>
</evidence>
<keyword evidence="6 8" id="KW-0456">Lyase</keyword>
<dbReference type="RefSeq" id="WP_147804173.1">
    <property type="nucleotide sequence ID" value="NZ_CP144914.1"/>
</dbReference>
<dbReference type="PANTHER" id="PTHR43466:SF1">
    <property type="entry name" value="2-OXO-4-HYDROXY-4-CARBOXY-5-UREIDOIMIDAZOLINE DECARBOXYLASE-RELATED"/>
    <property type="match status" value="1"/>
</dbReference>
<gene>
    <name evidence="8" type="primary">uraD</name>
    <name evidence="8" type="ORF">FTX54_001775</name>
</gene>
<evidence type="ECO:0000256" key="6">
    <source>
        <dbReference type="ARBA" id="ARBA00023239"/>
    </source>
</evidence>
<dbReference type="InterPro" id="IPR018020">
    <property type="entry name" value="OHCU_decarboxylase"/>
</dbReference>
<dbReference type="KEGG" id="ahal:FTX54_001775"/>
<dbReference type="PANTHER" id="PTHR43466">
    <property type="entry name" value="2-OXO-4-HYDROXY-4-CARBOXY-5-UREIDOIMIDAZOLINE DECARBOXYLASE-RELATED"/>
    <property type="match status" value="1"/>
</dbReference>
<keyword evidence="9" id="KW-1185">Reference proteome</keyword>
<evidence type="ECO:0000256" key="2">
    <source>
        <dbReference type="ARBA" id="ARBA00004754"/>
    </source>
</evidence>
<comment type="catalytic activity">
    <reaction evidence="1">
        <text>5-hydroxy-2-oxo-4-ureido-2,5-dihydro-1H-imidazole-5-carboxylate + H(+) = (S)-allantoin + CO2</text>
        <dbReference type="Rhea" id="RHEA:26301"/>
        <dbReference type="ChEBI" id="CHEBI:15378"/>
        <dbReference type="ChEBI" id="CHEBI:15678"/>
        <dbReference type="ChEBI" id="CHEBI:16526"/>
        <dbReference type="ChEBI" id="CHEBI:58639"/>
        <dbReference type="EC" id="4.1.1.97"/>
    </reaction>
</comment>
<evidence type="ECO:0000256" key="4">
    <source>
        <dbReference type="ARBA" id="ARBA00022631"/>
    </source>
</evidence>
<evidence type="ECO:0000256" key="5">
    <source>
        <dbReference type="ARBA" id="ARBA00022793"/>
    </source>
</evidence>
<sequence>MYSIDQINNMQKAAFINEIGRVFEHSPWVAERSWKEHPFEDKQGMENVLLRVMWEAEEDLQLSLLRAHPDLGTKLEVTASSLAEQKQAGLNDLSEEEFSLLSFLNRKYTDQFGFPFIMAVKGKTKIEIISSMQRRIHQSAEKEKTTALKEVEKIALFRLNELAADNRIRLG</sequence>
<dbReference type="InterPro" id="IPR036778">
    <property type="entry name" value="OHCU_decarboxylase_sf"/>
</dbReference>
<reference evidence="8 9" key="1">
    <citation type="submission" date="2024-01" db="EMBL/GenBank/DDBJ databases">
        <title>Complete Genome Sequence of Alkalicoccus halolimnae BZ-SZ-XJ29T, a Moderately Halophilic Bacterium Isolated from a Salt Lake.</title>
        <authorList>
            <person name="Zhao B."/>
        </authorList>
    </citation>
    <scope>NUCLEOTIDE SEQUENCE [LARGE SCALE GENOMIC DNA]</scope>
    <source>
        <strain evidence="8 9">BZ-SZ-XJ29</strain>
    </source>
</reference>
<protein>
    <recommendedName>
        <fullName evidence="3">2-oxo-4-hydroxy-4-carboxy-5-ureidoimidazoline decarboxylase</fullName>
        <ecNumber evidence="3">4.1.1.97</ecNumber>
    </recommendedName>
</protein>
<dbReference type="AlphaFoldDB" id="A0A5C7FF47"/>
<dbReference type="EMBL" id="CP144914">
    <property type="protein sequence ID" value="WWD80323.1"/>
    <property type="molecule type" value="Genomic_DNA"/>
</dbReference>
<dbReference type="SUPFAM" id="SSF158694">
    <property type="entry name" value="UraD-Like"/>
    <property type="match status" value="1"/>
</dbReference>
<dbReference type="Gene3D" id="1.10.3330.10">
    <property type="entry name" value="Oxo-4-hydroxy-4-carboxy-5-ureidoimidazoline decarboxylase"/>
    <property type="match status" value="1"/>
</dbReference>
<dbReference type="EC" id="4.1.1.97" evidence="3"/>
<dbReference type="OrthoDB" id="9800909at2"/>
<dbReference type="InterPro" id="IPR017580">
    <property type="entry name" value="OHCU_decarboxylase-1"/>
</dbReference>
<evidence type="ECO:0000259" key="7">
    <source>
        <dbReference type="Pfam" id="PF09349"/>
    </source>
</evidence>
<comment type="pathway">
    <text evidence="2">Purine metabolism; urate degradation; (S)-allantoin from urate: step 3/3.</text>
</comment>
<dbReference type="GO" id="GO:0006144">
    <property type="term" value="P:purine nucleobase metabolic process"/>
    <property type="evidence" value="ECO:0007669"/>
    <property type="project" value="UniProtKB-KW"/>
</dbReference>
<proteinExistence type="predicted"/>
<evidence type="ECO:0000256" key="3">
    <source>
        <dbReference type="ARBA" id="ARBA00012257"/>
    </source>
</evidence>